<evidence type="ECO:0000313" key="1">
    <source>
        <dbReference type="EMBL" id="MBC8559450.1"/>
    </source>
</evidence>
<sequence>MPTIAVVPHNSQWKAEFSRIREELNRGLQGLSLAIEHVGSTSVEGLPAKPIIDIDVVISDMLVFDSAAVRLQRGLCPKYLSDMRLAQ</sequence>
<proteinExistence type="predicted"/>
<keyword evidence="2" id="KW-1185">Reference proteome</keyword>
<dbReference type="AlphaFoldDB" id="A0A926E4L9"/>
<organism evidence="1 2">
    <name type="scientific">Fumia xinanensis</name>
    <dbReference type="NCBI Taxonomy" id="2763659"/>
    <lineage>
        <taxon>Bacteria</taxon>
        <taxon>Bacillati</taxon>
        <taxon>Bacillota</taxon>
        <taxon>Clostridia</taxon>
        <taxon>Eubacteriales</taxon>
        <taxon>Oscillospiraceae</taxon>
        <taxon>Fumia</taxon>
    </lineage>
</organism>
<accession>A0A926E4L9</accession>
<dbReference type="Gene3D" id="3.30.460.10">
    <property type="entry name" value="Beta Polymerase, domain 2"/>
    <property type="match status" value="1"/>
</dbReference>
<gene>
    <name evidence="1" type="ORF">H8710_05120</name>
</gene>
<dbReference type="SUPFAM" id="SSF81301">
    <property type="entry name" value="Nucleotidyltransferase"/>
    <property type="match status" value="1"/>
</dbReference>
<dbReference type="EMBL" id="JACRSV010000001">
    <property type="protein sequence ID" value="MBC8559450.1"/>
    <property type="molecule type" value="Genomic_DNA"/>
</dbReference>
<dbReference type="InterPro" id="IPR043519">
    <property type="entry name" value="NT_sf"/>
</dbReference>
<name>A0A926E4L9_9FIRM</name>
<protein>
    <submittedName>
        <fullName evidence="1">GrpB family protein</fullName>
    </submittedName>
</protein>
<reference evidence="1" key="1">
    <citation type="submission" date="2020-08" db="EMBL/GenBank/DDBJ databases">
        <title>Genome public.</title>
        <authorList>
            <person name="Liu C."/>
            <person name="Sun Q."/>
        </authorList>
    </citation>
    <scope>NUCLEOTIDE SEQUENCE</scope>
    <source>
        <strain evidence="1">NSJ-33</strain>
    </source>
</reference>
<dbReference type="Pfam" id="PF04229">
    <property type="entry name" value="GrpB"/>
    <property type="match status" value="1"/>
</dbReference>
<dbReference type="RefSeq" id="WP_249294343.1">
    <property type="nucleotide sequence ID" value="NZ_JACRSV010000001.1"/>
</dbReference>
<comment type="caution">
    <text evidence="1">The sequence shown here is derived from an EMBL/GenBank/DDBJ whole genome shotgun (WGS) entry which is preliminary data.</text>
</comment>
<dbReference type="InterPro" id="IPR007344">
    <property type="entry name" value="GrpB/CoaE"/>
</dbReference>
<dbReference type="PANTHER" id="PTHR34822:SF1">
    <property type="entry name" value="GRPB FAMILY PROTEIN"/>
    <property type="match status" value="1"/>
</dbReference>
<evidence type="ECO:0000313" key="2">
    <source>
        <dbReference type="Proteomes" id="UP000610760"/>
    </source>
</evidence>
<dbReference type="Proteomes" id="UP000610760">
    <property type="component" value="Unassembled WGS sequence"/>
</dbReference>
<dbReference type="PANTHER" id="PTHR34822">
    <property type="entry name" value="GRPB DOMAIN PROTEIN (AFU_ORTHOLOGUE AFUA_1G01530)"/>
    <property type="match status" value="1"/>
</dbReference>